<feature type="transmembrane region" description="Helical" evidence="10">
    <location>
        <begin position="68"/>
        <end position="86"/>
    </location>
</feature>
<dbReference type="NCBIfam" id="TIGR01528">
    <property type="entry name" value="NMN_trans_PnuC"/>
    <property type="match status" value="1"/>
</dbReference>
<evidence type="ECO:0000256" key="7">
    <source>
        <dbReference type="ARBA" id="ARBA00022692"/>
    </source>
</evidence>
<keyword evidence="12" id="KW-1185">Reference proteome</keyword>
<comment type="function">
    <text evidence="1">Required for nicotinamide riboside transport across the inner membrane.</text>
</comment>
<protein>
    <recommendedName>
        <fullName evidence="4">Nicotinamide riboside transporter PnuC</fullName>
    </recommendedName>
</protein>
<sequence>MTDIVQYLLAPYESYTRAQIIVESLAAVFGVISVLLAQRRHIGIFPTGIVSTVLYTYLFFRWGMYGETIINFYYTAMSIYGWVLWYQQADTDHVHVQVTWADKRDWLWAAVVWIASFAFVLTVYYFRPWIQDGFSAAGWTQIGVHHFGWVDYLDASIAAVFFIGMWFQAQRKIDSWTMWIVGDVVMVPLMLYKGYGITSLQYAIFVVLAVQGLMAWKRSERQRAQMLQAQAA</sequence>
<comment type="subcellular location">
    <subcellularLocation>
        <location evidence="2">Cell membrane</location>
        <topology evidence="2">Multi-pass membrane protein</topology>
    </subcellularLocation>
</comment>
<evidence type="ECO:0000313" key="11">
    <source>
        <dbReference type="EMBL" id="UOO90764.1"/>
    </source>
</evidence>
<dbReference type="Pfam" id="PF04973">
    <property type="entry name" value="NMN_transporter"/>
    <property type="match status" value="1"/>
</dbReference>
<evidence type="ECO:0000256" key="8">
    <source>
        <dbReference type="ARBA" id="ARBA00022989"/>
    </source>
</evidence>
<dbReference type="InterPro" id="IPR006419">
    <property type="entry name" value="NMN_transpt_PnuC"/>
</dbReference>
<keyword evidence="5" id="KW-0813">Transport</keyword>
<dbReference type="Proteomes" id="UP000832011">
    <property type="component" value="Chromosome"/>
</dbReference>
<evidence type="ECO:0000256" key="5">
    <source>
        <dbReference type="ARBA" id="ARBA00022448"/>
    </source>
</evidence>
<comment type="similarity">
    <text evidence="3">Belongs to the nicotinamide ribonucleoside (NR) uptake permease (TC 4.B.1) family.</text>
</comment>
<evidence type="ECO:0000256" key="1">
    <source>
        <dbReference type="ARBA" id="ARBA00002672"/>
    </source>
</evidence>
<feature type="transmembrane region" description="Helical" evidence="10">
    <location>
        <begin position="20"/>
        <end position="37"/>
    </location>
</feature>
<organism evidence="11 12">
    <name type="scientific">Vitreoscilla massiliensis</name>
    <dbReference type="NCBI Taxonomy" id="1689272"/>
    <lineage>
        <taxon>Bacteria</taxon>
        <taxon>Pseudomonadati</taxon>
        <taxon>Pseudomonadota</taxon>
        <taxon>Betaproteobacteria</taxon>
        <taxon>Neisseriales</taxon>
        <taxon>Neisseriaceae</taxon>
        <taxon>Vitreoscilla</taxon>
    </lineage>
</organism>
<reference evidence="11 12" key="1">
    <citation type="journal article" date="2022" name="Res Sq">
        <title>Evolution of multicellular longitudinally dividing oral cavity symbionts (Neisseriaceae).</title>
        <authorList>
            <person name="Nyongesa S."/>
            <person name="Weber P."/>
            <person name="Bernet E."/>
            <person name="Pullido F."/>
            <person name="Nieckarz M."/>
            <person name="Delaby M."/>
            <person name="Nieves C."/>
            <person name="Viehboeck T."/>
            <person name="Krause N."/>
            <person name="Rivera-Millot A."/>
            <person name="Nakamura A."/>
            <person name="Vischer N."/>
            <person name="VanNieuwenhze M."/>
            <person name="Brun Y."/>
            <person name="Cava F."/>
            <person name="Bulgheresi S."/>
            <person name="Veyrier F."/>
        </authorList>
    </citation>
    <scope>NUCLEOTIDE SEQUENCE [LARGE SCALE GENOMIC DNA]</scope>
    <source>
        <strain evidence="11 12">SN4</strain>
    </source>
</reference>
<evidence type="ECO:0000256" key="6">
    <source>
        <dbReference type="ARBA" id="ARBA00022475"/>
    </source>
</evidence>
<accession>A0ABY4E5K5</accession>
<feature type="transmembrane region" description="Helical" evidence="10">
    <location>
        <begin position="106"/>
        <end position="126"/>
    </location>
</feature>
<feature type="transmembrane region" description="Helical" evidence="10">
    <location>
        <begin position="176"/>
        <end position="193"/>
    </location>
</feature>
<name>A0ABY4E5K5_9NEIS</name>
<dbReference type="PANTHER" id="PTHR36122:SF2">
    <property type="entry name" value="NICOTINAMIDE RIBOSIDE TRANSPORTER PNUC"/>
    <property type="match status" value="1"/>
</dbReference>
<feature type="transmembrane region" description="Helical" evidence="10">
    <location>
        <begin position="199"/>
        <end position="216"/>
    </location>
</feature>
<evidence type="ECO:0000256" key="3">
    <source>
        <dbReference type="ARBA" id="ARBA00006669"/>
    </source>
</evidence>
<dbReference type="RefSeq" id="WP_058305088.1">
    <property type="nucleotide sequence ID" value="NZ_CABKVG010000005.1"/>
</dbReference>
<feature type="transmembrane region" description="Helical" evidence="10">
    <location>
        <begin position="146"/>
        <end position="167"/>
    </location>
</feature>
<dbReference type="PANTHER" id="PTHR36122">
    <property type="entry name" value="NICOTINAMIDE RIBOSIDE TRANSPORTER PNUC"/>
    <property type="match status" value="1"/>
</dbReference>
<evidence type="ECO:0000256" key="4">
    <source>
        <dbReference type="ARBA" id="ARBA00017522"/>
    </source>
</evidence>
<evidence type="ECO:0000256" key="9">
    <source>
        <dbReference type="ARBA" id="ARBA00023136"/>
    </source>
</evidence>
<evidence type="ECO:0000313" key="12">
    <source>
        <dbReference type="Proteomes" id="UP000832011"/>
    </source>
</evidence>
<keyword evidence="6" id="KW-1003">Cell membrane</keyword>
<proteinExistence type="inferred from homology"/>
<gene>
    <name evidence="11" type="primary">pnuC</name>
    <name evidence="11" type="ORF">LVJ82_07295</name>
</gene>
<evidence type="ECO:0000256" key="10">
    <source>
        <dbReference type="SAM" id="Phobius"/>
    </source>
</evidence>
<evidence type="ECO:0000256" key="2">
    <source>
        <dbReference type="ARBA" id="ARBA00004651"/>
    </source>
</evidence>
<dbReference type="EMBL" id="CP091511">
    <property type="protein sequence ID" value="UOO90764.1"/>
    <property type="molecule type" value="Genomic_DNA"/>
</dbReference>
<keyword evidence="8 10" id="KW-1133">Transmembrane helix</keyword>
<feature type="transmembrane region" description="Helical" evidence="10">
    <location>
        <begin position="44"/>
        <end position="62"/>
    </location>
</feature>
<keyword evidence="9 10" id="KW-0472">Membrane</keyword>
<keyword evidence="7 10" id="KW-0812">Transmembrane</keyword>